<dbReference type="GO" id="GO:0008270">
    <property type="term" value="F:zinc ion binding"/>
    <property type="evidence" value="ECO:0007669"/>
    <property type="project" value="UniProtKB-KW"/>
</dbReference>
<evidence type="ECO:0000256" key="4">
    <source>
        <dbReference type="PROSITE-ProRule" id="PRU00134"/>
    </source>
</evidence>
<comment type="caution">
    <text evidence="7">The sequence shown here is derived from an EMBL/GenBank/DDBJ whole genome shotgun (WGS) entry which is preliminary data.</text>
</comment>
<keyword evidence="1" id="KW-0479">Metal-binding</keyword>
<gene>
    <name evidence="7" type="ORF">TIS948_LOCUS27754</name>
</gene>
<keyword evidence="3" id="KW-0862">Zinc</keyword>
<reference evidence="7" key="1">
    <citation type="submission" date="2021-02" db="EMBL/GenBank/DDBJ databases">
        <authorList>
            <person name="Nowell W R."/>
        </authorList>
    </citation>
    <scope>NUCLEOTIDE SEQUENCE</scope>
</reference>
<evidence type="ECO:0000256" key="3">
    <source>
        <dbReference type="ARBA" id="ARBA00022833"/>
    </source>
</evidence>
<evidence type="ECO:0000256" key="1">
    <source>
        <dbReference type="ARBA" id="ARBA00022723"/>
    </source>
</evidence>
<dbReference type="InterPro" id="IPR002893">
    <property type="entry name" value="Znf_MYND"/>
</dbReference>
<dbReference type="InterPro" id="IPR016024">
    <property type="entry name" value="ARM-type_fold"/>
</dbReference>
<dbReference type="OrthoDB" id="10035001at2759"/>
<proteinExistence type="predicted"/>
<dbReference type="EMBL" id="CAJNXB010004998">
    <property type="protein sequence ID" value="CAF3401507.1"/>
    <property type="molecule type" value="Genomic_DNA"/>
</dbReference>
<sequence length="701" mass="81812">MRCIAANRSVLTALDQNTTLAGYDRTNCTTTTNDIDSTDIVQFADGWYAYPDLNTFDSPLLLATLTLRNIKPSKALSPWNTKLDNSTTIPLTEIATRQLEALFNLSQLLFGLARGEQSNYTFRDLQLGHPPRRFREAGFNKFPNNNRSTGFFGTFQLIVNDILKSGAIDIVYMMYKDPRIRCVKQKSLDLLTNITTINEVGYFILDRYCQFLIQLIQGIRDGHLIEEKIPSLSVLIRLCKVIVEKNLLNHYQHLIDMQFIDILIDLFEYQQYKTNESIDPRIRCVKQKSLDLLTNITTINEIGYFILDRYCQFLIQLIQGIRDGHLIEEKIPSLSVLIRLCKVIVEKNLLNHYQHLIDMQFIDILIDLFEYQQYKTNESIVYFIKFESLALQCLYIMLQCASHVDMWSEKAQIRLVNYCCTILYKSILDDDDDDKCDDYSKRIEINHILYAEQHEMTHSLSYSILTFLSIVRCRKEIGRFYRENEHFRELLNAMRQKYNSRNKYLSRDSSISSALDQLINSMFDRKKRRHHHHHISSKDHPRHQTHDDDEENIENRAYRKCSNSLCQIIENDQIKFENCPSCHKLSYCSQYCREVHWTLNHNLFCQAVNSDGKKEESTVRCKIGRISGMTSSDYQERKTTSMTYNSAFETLPIQISHQVMEATVENTNDLCYPSSSSSSSNVKKNSLKTLLSFLRVGGKRR</sequence>
<protein>
    <recommendedName>
        <fullName evidence="6">MYND-type domain-containing protein</fullName>
    </recommendedName>
</protein>
<feature type="region of interest" description="Disordered" evidence="5">
    <location>
        <begin position="529"/>
        <end position="550"/>
    </location>
</feature>
<dbReference type="PROSITE" id="PS50865">
    <property type="entry name" value="ZF_MYND_2"/>
    <property type="match status" value="1"/>
</dbReference>
<evidence type="ECO:0000256" key="5">
    <source>
        <dbReference type="SAM" id="MobiDB-lite"/>
    </source>
</evidence>
<evidence type="ECO:0000313" key="8">
    <source>
        <dbReference type="Proteomes" id="UP000663825"/>
    </source>
</evidence>
<dbReference type="Proteomes" id="UP000663825">
    <property type="component" value="Unassembled WGS sequence"/>
</dbReference>
<accession>A0A818AB30</accession>
<evidence type="ECO:0000259" key="6">
    <source>
        <dbReference type="PROSITE" id="PS50865"/>
    </source>
</evidence>
<evidence type="ECO:0000313" key="7">
    <source>
        <dbReference type="EMBL" id="CAF3401507.1"/>
    </source>
</evidence>
<dbReference type="SUPFAM" id="SSF144232">
    <property type="entry name" value="HIT/MYND zinc finger-like"/>
    <property type="match status" value="1"/>
</dbReference>
<evidence type="ECO:0000256" key="2">
    <source>
        <dbReference type="ARBA" id="ARBA00022771"/>
    </source>
</evidence>
<feature type="compositionally biased region" description="Basic and acidic residues" evidence="5">
    <location>
        <begin position="536"/>
        <end position="546"/>
    </location>
</feature>
<name>A0A818AB30_9BILA</name>
<dbReference type="AlphaFoldDB" id="A0A818AB30"/>
<dbReference type="SUPFAM" id="SSF48371">
    <property type="entry name" value="ARM repeat"/>
    <property type="match status" value="1"/>
</dbReference>
<organism evidence="7 8">
    <name type="scientific">Rotaria socialis</name>
    <dbReference type="NCBI Taxonomy" id="392032"/>
    <lineage>
        <taxon>Eukaryota</taxon>
        <taxon>Metazoa</taxon>
        <taxon>Spiralia</taxon>
        <taxon>Gnathifera</taxon>
        <taxon>Rotifera</taxon>
        <taxon>Eurotatoria</taxon>
        <taxon>Bdelloidea</taxon>
        <taxon>Philodinida</taxon>
        <taxon>Philodinidae</taxon>
        <taxon>Rotaria</taxon>
    </lineage>
</organism>
<keyword evidence="2 4" id="KW-0863">Zinc-finger</keyword>
<feature type="domain" description="MYND-type" evidence="6">
    <location>
        <begin position="566"/>
        <end position="605"/>
    </location>
</feature>